<organism evidence="2 3">
    <name type="scientific">Pseudomonas frederiksbergensis</name>
    <dbReference type="NCBI Taxonomy" id="104087"/>
    <lineage>
        <taxon>Bacteria</taxon>
        <taxon>Pseudomonadati</taxon>
        <taxon>Pseudomonadota</taxon>
        <taxon>Gammaproteobacteria</taxon>
        <taxon>Pseudomonadales</taxon>
        <taxon>Pseudomonadaceae</taxon>
        <taxon>Pseudomonas</taxon>
    </lineage>
</organism>
<proteinExistence type="predicted"/>
<sequence>MEVQTEENPMNYLNLIVDEARIVELHIEAALSVRVTINRNTGVTPGLSDHQNLLLRSMAAILTKAESNGADQALAADFINMADELKESVSNKAEYLEQASREILPWENPAHYAVNAIQNVLRKIDKATGSSMIMGLIKLGLALAMVWAVKEEGKGTGEFLAAVAGMVFVMVTVMARVKGKDLSIASFIVGAAIAYGAVYFTTHGSTENALGICAVGGVFAMLYILIASAQKVDPGMGHSSTTANRNVMGGPEETFLMTNPATGLPMMGDVDIEGNAYGTGMDR</sequence>
<feature type="transmembrane region" description="Helical" evidence="1">
    <location>
        <begin position="182"/>
        <end position="202"/>
    </location>
</feature>
<gene>
    <name evidence="2" type="ORF">BLL42_26980</name>
</gene>
<keyword evidence="1" id="KW-0812">Transmembrane</keyword>
<keyword evidence="2" id="KW-0614">Plasmid</keyword>
<evidence type="ECO:0000256" key="1">
    <source>
        <dbReference type="SAM" id="Phobius"/>
    </source>
</evidence>
<name>A0A1J0EUB3_9PSED</name>
<dbReference type="EMBL" id="CP017887">
    <property type="protein sequence ID" value="APC19388.1"/>
    <property type="molecule type" value="Genomic_DNA"/>
</dbReference>
<evidence type="ECO:0000313" key="2">
    <source>
        <dbReference type="EMBL" id="APC19388.1"/>
    </source>
</evidence>
<feature type="transmembrane region" description="Helical" evidence="1">
    <location>
        <begin position="131"/>
        <end position="149"/>
    </location>
</feature>
<feature type="transmembrane region" description="Helical" evidence="1">
    <location>
        <begin position="208"/>
        <end position="226"/>
    </location>
</feature>
<dbReference type="AlphaFoldDB" id="A0A1J0EUB3"/>
<evidence type="ECO:0000313" key="3">
    <source>
        <dbReference type="Proteomes" id="UP000182567"/>
    </source>
</evidence>
<protein>
    <submittedName>
        <fullName evidence="2">Uncharacterized protein</fullName>
    </submittedName>
</protein>
<keyword evidence="1" id="KW-1133">Transmembrane helix</keyword>
<geneLocation type="plasmid" evidence="2">
    <name>unnamed1</name>
</geneLocation>
<accession>A0A1J0EUB3</accession>
<dbReference type="Proteomes" id="UP000182567">
    <property type="component" value="Plasmid unnamed1"/>
</dbReference>
<keyword evidence="1" id="KW-0472">Membrane</keyword>
<feature type="transmembrane region" description="Helical" evidence="1">
    <location>
        <begin position="155"/>
        <end position="175"/>
    </location>
</feature>
<reference evidence="3" key="1">
    <citation type="submission" date="2016-10" db="EMBL/GenBank/DDBJ databases">
        <title>Pseudomonas frederiksbergensis ERGS4:02 complete genome.</title>
        <authorList>
            <person name="Kumar R."/>
            <person name="Acharya V."/>
            <person name="Singh D."/>
        </authorList>
    </citation>
    <scope>NUCLEOTIDE SEQUENCE [LARGE SCALE GENOMIC DNA]</scope>
    <source>
        <strain evidence="3">ERGS4:02</strain>
        <plasmid evidence="3">Plasmid unnamed1</plasmid>
    </source>
</reference>